<dbReference type="Gene3D" id="3.10.129.10">
    <property type="entry name" value="Hotdog Thioesterase"/>
    <property type="match status" value="1"/>
</dbReference>
<dbReference type="PANTHER" id="PTHR36934">
    <property type="entry name" value="BLR0278 PROTEIN"/>
    <property type="match status" value="1"/>
</dbReference>
<sequence length="140" mass="15347">MRASLLPGLSHSLLFTVPRGKTVPFLYPESPFFAAMPEVFATGFMVGLMEWCCIEAIAPHLDPGEGSLGVLVEVTHEAATPPGMAVTVDCRLERIDGRRLLFSVEARDERDVIGRGRHARSVVLWDRFNARLADKAAGRA</sequence>
<evidence type="ECO:0000256" key="2">
    <source>
        <dbReference type="PIRSR" id="PIRSR014972-2"/>
    </source>
</evidence>
<feature type="binding site" evidence="2">
    <location>
        <position position="120"/>
    </location>
    <ligand>
        <name>substrate</name>
    </ligand>
</feature>
<proteinExistence type="predicted"/>
<dbReference type="PIRSF" id="PIRSF014972">
    <property type="entry name" value="FlK"/>
    <property type="match status" value="1"/>
</dbReference>
<dbReference type="SUPFAM" id="SSF54637">
    <property type="entry name" value="Thioesterase/thiol ester dehydrase-isomerase"/>
    <property type="match status" value="1"/>
</dbReference>
<feature type="active site" evidence="1">
    <location>
        <position position="76"/>
    </location>
</feature>
<organism evidence="4 5">
    <name type="scientific">Telmatospirillum siberiense</name>
    <dbReference type="NCBI Taxonomy" id="382514"/>
    <lineage>
        <taxon>Bacteria</taxon>
        <taxon>Pseudomonadati</taxon>
        <taxon>Pseudomonadota</taxon>
        <taxon>Alphaproteobacteria</taxon>
        <taxon>Rhodospirillales</taxon>
        <taxon>Rhodospirillaceae</taxon>
        <taxon>Telmatospirillum</taxon>
    </lineage>
</organism>
<keyword evidence="5" id="KW-1185">Reference proteome</keyword>
<dbReference type="Pfam" id="PF22636">
    <property type="entry name" value="FlK"/>
    <property type="match status" value="1"/>
</dbReference>
<name>A0A2N3PU70_9PROT</name>
<feature type="active site" evidence="1">
    <location>
        <position position="42"/>
    </location>
</feature>
<evidence type="ECO:0000313" key="5">
    <source>
        <dbReference type="Proteomes" id="UP000233293"/>
    </source>
</evidence>
<dbReference type="AlphaFoldDB" id="A0A2N3PU70"/>
<dbReference type="RefSeq" id="WP_101251215.1">
    <property type="nucleotide sequence ID" value="NZ_PIUM01000015.1"/>
</dbReference>
<dbReference type="OrthoDB" id="6902891at2"/>
<comment type="caution">
    <text evidence="4">The sequence shown here is derived from an EMBL/GenBank/DDBJ whole genome shotgun (WGS) entry which is preliminary data.</text>
</comment>
<dbReference type="CDD" id="cd03440">
    <property type="entry name" value="hot_dog"/>
    <property type="match status" value="1"/>
</dbReference>
<evidence type="ECO:0000256" key="1">
    <source>
        <dbReference type="PIRSR" id="PIRSR014972-1"/>
    </source>
</evidence>
<gene>
    <name evidence="4" type="ORF">CWS72_13875</name>
</gene>
<dbReference type="InterPro" id="IPR054485">
    <property type="entry name" value="FlK-like_dom"/>
</dbReference>
<accession>A0A2N3PU70</accession>
<evidence type="ECO:0000313" key="4">
    <source>
        <dbReference type="EMBL" id="PKU23954.1"/>
    </source>
</evidence>
<dbReference type="InterPro" id="IPR025540">
    <property type="entry name" value="FlK"/>
</dbReference>
<dbReference type="Proteomes" id="UP000233293">
    <property type="component" value="Unassembled WGS sequence"/>
</dbReference>
<dbReference type="EMBL" id="PIUM01000015">
    <property type="protein sequence ID" value="PKU23954.1"/>
    <property type="molecule type" value="Genomic_DNA"/>
</dbReference>
<feature type="active site" evidence="1">
    <location>
        <position position="50"/>
    </location>
</feature>
<reference evidence="5" key="1">
    <citation type="submission" date="2017-12" db="EMBL/GenBank/DDBJ databases">
        <title>Draft genome sequence of Telmatospirillum siberiense 26-4b1T, an acidotolerant peatland alphaproteobacterium potentially involved in sulfur cycling.</title>
        <authorList>
            <person name="Hausmann B."/>
            <person name="Pjevac P."/>
            <person name="Schreck K."/>
            <person name="Herbold C.W."/>
            <person name="Daims H."/>
            <person name="Wagner M."/>
            <person name="Pester M."/>
            <person name="Loy A."/>
        </authorList>
    </citation>
    <scope>NUCLEOTIDE SEQUENCE [LARGE SCALE GENOMIC DNA]</scope>
    <source>
        <strain evidence="5">26-4b1</strain>
    </source>
</reference>
<dbReference type="InterPro" id="IPR029069">
    <property type="entry name" value="HotDog_dom_sf"/>
</dbReference>
<protein>
    <submittedName>
        <fullName evidence="4">Thioesterase</fullName>
    </submittedName>
</protein>
<feature type="binding site" evidence="2">
    <location>
        <position position="69"/>
    </location>
    <ligand>
        <name>substrate</name>
    </ligand>
</feature>
<dbReference type="PANTHER" id="PTHR36934:SF1">
    <property type="entry name" value="THIOESTERASE DOMAIN-CONTAINING PROTEIN"/>
    <property type="match status" value="1"/>
</dbReference>
<feature type="domain" description="Fluoroacetyl-CoA-specific thioesterase-like" evidence="3">
    <location>
        <begin position="35"/>
        <end position="123"/>
    </location>
</feature>
<evidence type="ECO:0000259" key="3">
    <source>
        <dbReference type="Pfam" id="PF22636"/>
    </source>
</evidence>